<dbReference type="PANTHER" id="PTHR24148:SF64">
    <property type="entry name" value="HETEROKARYON INCOMPATIBILITY DOMAIN-CONTAINING PROTEIN"/>
    <property type="match status" value="1"/>
</dbReference>
<feature type="domain" description="Heterokaryon incompatibility" evidence="1">
    <location>
        <begin position="59"/>
        <end position="246"/>
    </location>
</feature>
<dbReference type="EMBL" id="KQ947417">
    <property type="protein sequence ID" value="KUJ15753.1"/>
    <property type="molecule type" value="Genomic_DNA"/>
</dbReference>
<dbReference type="OrthoDB" id="2157530at2759"/>
<name>A0A194X6E7_MOLSC</name>
<proteinExistence type="predicted"/>
<dbReference type="PANTHER" id="PTHR24148">
    <property type="entry name" value="ANKYRIN REPEAT DOMAIN-CONTAINING PROTEIN 39 HOMOLOG-RELATED"/>
    <property type="match status" value="1"/>
</dbReference>
<dbReference type="Proteomes" id="UP000070700">
    <property type="component" value="Unassembled WGS sequence"/>
</dbReference>
<dbReference type="KEGG" id="psco:LY89DRAFT_670297"/>
<evidence type="ECO:0000313" key="3">
    <source>
        <dbReference type="Proteomes" id="UP000070700"/>
    </source>
</evidence>
<protein>
    <recommendedName>
        <fullName evidence="1">Heterokaryon incompatibility domain-containing protein</fullName>
    </recommendedName>
</protein>
<sequence>MRLESKSNFKSTEEVLNALTRYQYEPLRGSDNIRILTLHATEDHIECSLQQIDVSDGGYQALSYVWGNPAKPFRAIVRGDDGSRIGYIPLTANLKDAFGDLRDAEGLQSKVFWIDQICIDQEGDEKNHQVAMMGAIYKNSARVITYIGPSGDDEEEKAAMKLLARLYEHFEENYEFLFKHSSLSEVYRRKSEFPVKELPKELQYSDDERMNFRGKTDEDAYVVQGWRRLFELAFGKWTERLWIVQEQLLNSETSMLRGPLLLPWDTIPVMAMLFFSELFPNAHYLRFNQEYGSQSYLAPGYFACSLYSIWYNRKKLNTLKPRIAGGPDELFVPTLSNMAFYQGLICHDPRDRIYGLLAISSDAKELGIISDYSVDRTASSVYLDFSVRVLQRWKDLELLAYASRWSNPSDITVPSWAINIPPLPLPDIAPYGVLAPHAYSSLEIRPRFILDYSVVVLKGRVIDYIAMSASPVETSRSFEVGVLDAGYLRSVTQVLSGLSNVLFHLGITLENACSLCRAIMALDPAWSPALHEKRSPIEQTVFHLLSLYRYLLSVISRASDICSATHITEDCVKVIQELAGLLKNTINVDVLSALDELSLEEKEANAEVYRHQVIRARSFCVTKQNLICNGMHEVQEGDAIAALQGAERLYILRPVGDRYRLVGDAFIPGLNFGEAYEGLDPDEVDYDIEIM</sequence>
<keyword evidence="3" id="KW-1185">Reference proteome</keyword>
<organism evidence="2 3">
    <name type="scientific">Mollisia scopiformis</name>
    <name type="common">Conifer needle endophyte fungus</name>
    <name type="synonym">Phialocephala scopiformis</name>
    <dbReference type="NCBI Taxonomy" id="149040"/>
    <lineage>
        <taxon>Eukaryota</taxon>
        <taxon>Fungi</taxon>
        <taxon>Dikarya</taxon>
        <taxon>Ascomycota</taxon>
        <taxon>Pezizomycotina</taxon>
        <taxon>Leotiomycetes</taxon>
        <taxon>Helotiales</taxon>
        <taxon>Mollisiaceae</taxon>
        <taxon>Mollisia</taxon>
    </lineage>
</organism>
<dbReference type="InterPro" id="IPR052895">
    <property type="entry name" value="HetReg/Transcr_Mod"/>
</dbReference>
<evidence type="ECO:0000313" key="2">
    <source>
        <dbReference type="EMBL" id="KUJ15753.1"/>
    </source>
</evidence>
<dbReference type="InterPro" id="IPR010730">
    <property type="entry name" value="HET"/>
</dbReference>
<dbReference type="AlphaFoldDB" id="A0A194X6E7"/>
<evidence type="ECO:0000259" key="1">
    <source>
        <dbReference type="Pfam" id="PF06985"/>
    </source>
</evidence>
<reference evidence="2 3" key="1">
    <citation type="submission" date="2015-10" db="EMBL/GenBank/DDBJ databases">
        <title>Full genome of DAOMC 229536 Phialocephala scopiformis, a fungal endophyte of spruce producing the potent anti-insectan compound rugulosin.</title>
        <authorList>
            <consortium name="DOE Joint Genome Institute"/>
            <person name="Walker A.K."/>
            <person name="Frasz S.L."/>
            <person name="Seifert K.A."/>
            <person name="Miller J.D."/>
            <person name="Mondo S.J."/>
            <person name="Labutti K."/>
            <person name="Lipzen A."/>
            <person name="Dockter R."/>
            <person name="Kennedy M."/>
            <person name="Grigoriev I.V."/>
            <person name="Spatafora J.W."/>
        </authorList>
    </citation>
    <scope>NUCLEOTIDE SEQUENCE [LARGE SCALE GENOMIC DNA]</scope>
    <source>
        <strain evidence="2 3">CBS 120377</strain>
    </source>
</reference>
<dbReference type="GeneID" id="28822876"/>
<dbReference type="InParanoid" id="A0A194X6E7"/>
<gene>
    <name evidence="2" type="ORF">LY89DRAFT_670297</name>
</gene>
<dbReference type="RefSeq" id="XP_018070108.1">
    <property type="nucleotide sequence ID" value="XM_018213150.1"/>
</dbReference>
<dbReference type="Pfam" id="PF06985">
    <property type="entry name" value="HET"/>
    <property type="match status" value="1"/>
</dbReference>
<accession>A0A194X6E7</accession>